<proteinExistence type="predicted"/>
<dbReference type="Pfam" id="PF09538">
    <property type="entry name" value="FYDLN_acid"/>
    <property type="match status" value="1"/>
</dbReference>
<evidence type="ECO:0000256" key="1">
    <source>
        <dbReference type="SAM" id="MobiDB-lite"/>
    </source>
</evidence>
<evidence type="ECO:0000313" key="3">
    <source>
        <dbReference type="Proteomes" id="UP000248795"/>
    </source>
</evidence>
<feature type="compositionally biased region" description="Acidic residues" evidence="1">
    <location>
        <begin position="153"/>
        <end position="197"/>
    </location>
</feature>
<dbReference type="InterPro" id="IPR012644">
    <property type="entry name" value="CHP02300_FYDLN_acid"/>
</dbReference>
<comment type="caution">
    <text evidence="2">The sequence shown here is derived from an EMBL/GenBank/DDBJ whole genome shotgun (WGS) entry which is preliminary data.</text>
</comment>
<evidence type="ECO:0000313" key="2">
    <source>
        <dbReference type="EMBL" id="PZF76733.1"/>
    </source>
</evidence>
<sequence length="214" mass="22813">MDLSPGTRMRPFRAPARLEVSGRGSAGVWLVMVAPSGPLRYTMIRPASSPWASGVLTLPSRSAMERPIKAFPSKGSPVVKAELGTKRTCPSCAARFYDLMKNPIVCPKCNANFVAASILPSKGDMPAMAPAPKPRVVEEVEDAEVADVELISLEDAEAPDTGDDDETAGIEDVDLGEEAGDEAEDDTFLVEEEEEGDNMSGLLDTGGKEDEEEV</sequence>
<name>A0A2W2C988_9HYPH</name>
<protein>
    <submittedName>
        <fullName evidence="2">TIGR02300 family protein</fullName>
    </submittedName>
</protein>
<dbReference type="AlphaFoldDB" id="A0A2W2C988"/>
<gene>
    <name evidence="2" type="ORF">DK847_12310</name>
</gene>
<dbReference type="NCBIfam" id="TIGR02300">
    <property type="entry name" value="FYDLN_acid"/>
    <property type="match status" value="1"/>
</dbReference>
<feature type="region of interest" description="Disordered" evidence="1">
    <location>
        <begin position="153"/>
        <end position="214"/>
    </location>
</feature>
<accession>A0A2W2C988</accession>
<reference evidence="3" key="1">
    <citation type="submission" date="2018-06" db="EMBL/GenBank/DDBJ databases">
        <title>Aestuariibacter litoralis strain KCTC 52945T.</title>
        <authorList>
            <person name="Li X."/>
            <person name="Salam N."/>
            <person name="Li J.-L."/>
            <person name="Chen Y.-M."/>
            <person name="Yang Z.-W."/>
            <person name="Zhang L.-Y."/>
            <person name="Han M.-X."/>
            <person name="Xiao M."/>
            <person name="Li W.-J."/>
        </authorList>
    </citation>
    <scope>NUCLEOTIDE SEQUENCE [LARGE SCALE GENOMIC DNA]</scope>
    <source>
        <strain evidence="3">KCTC 52945</strain>
    </source>
</reference>
<dbReference type="EMBL" id="QKVK01000005">
    <property type="protein sequence ID" value="PZF76733.1"/>
    <property type="molecule type" value="Genomic_DNA"/>
</dbReference>
<dbReference type="Proteomes" id="UP000248795">
    <property type="component" value="Unassembled WGS sequence"/>
</dbReference>
<keyword evidence="3" id="KW-1185">Reference proteome</keyword>
<organism evidence="2 3">
    <name type="scientific">Aestuariivirga litoralis</name>
    <dbReference type="NCBI Taxonomy" id="2650924"/>
    <lineage>
        <taxon>Bacteria</taxon>
        <taxon>Pseudomonadati</taxon>
        <taxon>Pseudomonadota</taxon>
        <taxon>Alphaproteobacteria</taxon>
        <taxon>Hyphomicrobiales</taxon>
        <taxon>Aestuariivirgaceae</taxon>
        <taxon>Aestuariivirga</taxon>
    </lineage>
</organism>